<evidence type="ECO:0000256" key="4">
    <source>
        <dbReference type="ARBA" id="ARBA00022989"/>
    </source>
</evidence>
<dbReference type="RefSeq" id="WP_229641959.1">
    <property type="nucleotide sequence ID" value="NZ_JADWDC010000056.1"/>
</dbReference>
<evidence type="ECO:0000313" key="7">
    <source>
        <dbReference type="EMBL" id="MCC0178853.1"/>
    </source>
</evidence>
<evidence type="ECO:0000256" key="1">
    <source>
        <dbReference type="ARBA" id="ARBA00004141"/>
    </source>
</evidence>
<dbReference type="Pfam" id="PF16166">
    <property type="entry name" value="TIC20"/>
    <property type="match status" value="1"/>
</dbReference>
<proteinExistence type="inferred from homology"/>
<reference evidence="7" key="1">
    <citation type="journal article" date="2021" name="Antonie Van Leeuwenhoek">
        <title>Draft genome and description of Waterburya agarophytonicola gen. nov. sp. nov. (Pleurocapsales, Cyanobacteria): a seaweed symbiont.</title>
        <authorList>
            <person name="Bonthond G."/>
            <person name="Shalygin S."/>
            <person name="Bayer T."/>
            <person name="Weinberger F."/>
        </authorList>
    </citation>
    <scope>NUCLEOTIDE SEQUENCE</scope>
    <source>
        <strain evidence="7">KI4</strain>
    </source>
</reference>
<evidence type="ECO:0000256" key="2">
    <source>
        <dbReference type="ARBA" id="ARBA00009596"/>
    </source>
</evidence>
<evidence type="ECO:0008006" key="9">
    <source>
        <dbReference type="Google" id="ProtNLM"/>
    </source>
</evidence>
<dbReference type="PANTHER" id="PTHR33510">
    <property type="entry name" value="PROTEIN TIC 20-II, CHLOROPLASTIC"/>
    <property type="match status" value="1"/>
</dbReference>
<keyword evidence="4 6" id="KW-1133">Transmembrane helix</keyword>
<comment type="similarity">
    <text evidence="2">Belongs to the Tic20 family.</text>
</comment>
<keyword evidence="3 6" id="KW-0812">Transmembrane</keyword>
<dbReference type="Proteomes" id="UP000729733">
    <property type="component" value="Unassembled WGS sequence"/>
</dbReference>
<keyword evidence="5 6" id="KW-0472">Membrane</keyword>
<evidence type="ECO:0000313" key="8">
    <source>
        <dbReference type="Proteomes" id="UP000729733"/>
    </source>
</evidence>
<protein>
    <recommendedName>
        <fullName evidence="9">Tic20 family protein Ycf60</fullName>
    </recommendedName>
</protein>
<dbReference type="AlphaFoldDB" id="A0A964BUQ4"/>
<dbReference type="EMBL" id="JADWDC010000056">
    <property type="protein sequence ID" value="MCC0178853.1"/>
    <property type="molecule type" value="Genomic_DNA"/>
</dbReference>
<feature type="transmembrane region" description="Helical" evidence="6">
    <location>
        <begin position="48"/>
        <end position="71"/>
    </location>
</feature>
<comment type="caution">
    <text evidence="7">The sequence shown here is derived from an EMBL/GenBank/DDBJ whole genome shotgun (WGS) entry which is preliminary data.</text>
</comment>
<sequence>MNKPETDSKDRSFGALIYLFPLVYSLPFGIALLTQFPWLYQFFSPLVAIYGLTNSLPFASLIIFFGLWFAVVRNDNVSYFLRFNGMQAILINILQVLFSLIMGILIPAFGVQSLITETLNNTIFMGTVVGCFYCIFRSIQGQYGELPVISEAASSQIR</sequence>
<feature type="transmembrane region" description="Helical" evidence="6">
    <location>
        <begin position="83"/>
        <end position="106"/>
    </location>
</feature>
<feature type="transmembrane region" description="Helical" evidence="6">
    <location>
        <begin position="12"/>
        <end position="36"/>
    </location>
</feature>
<dbReference type="GO" id="GO:0016020">
    <property type="term" value="C:membrane"/>
    <property type="evidence" value="ECO:0007669"/>
    <property type="project" value="UniProtKB-SubCell"/>
</dbReference>
<dbReference type="InterPro" id="IPR005691">
    <property type="entry name" value="Tic20"/>
</dbReference>
<gene>
    <name evidence="7" type="ORF">I4641_17940</name>
</gene>
<keyword evidence="8" id="KW-1185">Reference proteome</keyword>
<evidence type="ECO:0000256" key="5">
    <source>
        <dbReference type="ARBA" id="ARBA00023136"/>
    </source>
</evidence>
<organism evidence="7 8">
    <name type="scientific">Waterburya agarophytonicola KI4</name>
    <dbReference type="NCBI Taxonomy" id="2874699"/>
    <lineage>
        <taxon>Bacteria</taxon>
        <taxon>Bacillati</taxon>
        <taxon>Cyanobacteriota</taxon>
        <taxon>Cyanophyceae</taxon>
        <taxon>Pleurocapsales</taxon>
        <taxon>Hyellaceae</taxon>
        <taxon>Waterburya</taxon>
        <taxon>Waterburya agarophytonicola</taxon>
    </lineage>
</organism>
<comment type="subcellular location">
    <subcellularLocation>
        <location evidence="1">Membrane</location>
        <topology evidence="1">Multi-pass membrane protein</topology>
    </subcellularLocation>
</comment>
<dbReference type="PANTHER" id="PTHR33510:SF5">
    <property type="entry name" value="PROTEIN TIC 20-II, CHLOROPLASTIC"/>
    <property type="match status" value="1"/>
</dbReference>
<evidence type="ECO:0000256" key="6">
    <source>
        <dbReference type="SAM" id="Phobius"/>
    </source>
</evidence>
<accession>A0A964BUQ4</accession>
<feature type="transmembrane region" description="Helical" evidence="6">
    <location>
        <begin position="118"/>
        <end position="136"/>
    </location>
</feature>
<evidence type="ECO:0000256" key="3">
    <source>
        <dbReference type="ARBA" id="ARBA00022692"/>
    </source>
</evidence>
<name>A0A964BUQ4_9CYAN</name>